<dbReference type="GO" id="GO:0016020">
    <property type="term" value="C:membrane"/>
    <property type="evidence" value="ECO:0007669"/>
    <property type="project" value="UniProtKB-SubCell"/>
</dbReference>
<evidence type="ECO:0000256" key="3">
    <source>
        <dbReference type="ARBA" id="ARBA00014451"/>
    </source>
</evidence>
<keyword evidence="6 7" id="KW-0472">Membrane</keyword>
<evidence type="ECO:0000313" key="9">
    <source>
        <dbReference type="Proteomes" id="UP000014500"/>
    </source>
</evidence>
<evidence type="ECO:0000313" key="8">
    <source>
        <dbReference type="EnsemblMetazoa" id="SMAR015674-PA"/>
    </source>
</evidence>
<dbReference type="AlphaFoldDB" id="T1JP98"/>
<proteinExistence type="inferred from homology"/>
<evidence type="ECO:0000256" key="5">
    <source>
        <dbReference type="ARBA" id="ARBA00022989"/>
    </source>
</evidence>
<dbReference type="eggNOG" id="ENOG502S4X3">
    <property type="taxonomic scope" value="Eukaryota"/>
</dbReference>
<dbReference type="InterPro" id="IPR026686">
    <property type="entry name" value="UPF0708"/>
</dbReference>
<reference evidence="8" key="2">
    <citation type="submission" date="2015-02" db="UniProtKB">
        <authorList>
            <consortium name="EnsemblMetazoa"/>
        </authorList>
    </citation>
    <scope>IDENTIFICATION</scope>
</reference>
<organism evidence="8 9">
    <name type="scientific">Strigamia maritima</name>
    <name type="common">European centipede</name>
    <name type="synonym">Geophilus maritimus</name>
    <dbReference type="NCBI Taxonomy" id="126957"/>
    <lineage>
        <taxon>Eukaryota</taxon>
        <taxon>Metazoa</taxon>
        <taxon>Ecdysozoa</taxon>
        <taxon>Arthropoda</taxon>
        <taxon>Myriapoda</taxon>
        <taxon>Chilopoda</taxon>
        <taxon>Pleurostigmophora</taxon>
        <taxon>Geophilomorpha</taxon>
        <taxon>Linotaeniidae</taxon>
        <taxon>Strigamia</taxon>
    </lineage>
</organism>
<sequence length="82" mass="9275">MVHQDQPGDGIRKIRTTSVFRAVNFELFVKPNKGIMAAGLIAMSACIAYLTLMNIQMRNRKVYKAVQDDGSVTLTERKSKWD</sequence>
<dbReference type="EMBL" id="JH431959">
    <property type="status" value="NOT_ANNOTATED_CDS"/>
    <property type="molecule type" value="Genomic_DNA"/>
</dbReference>
<dbReference type="PANTHER" id="PTHR14274:SF1">
    <property type="entry name" value="SMALL INTEGRAL MEMBRANE PROTEIN 8"/>
    <property type="match status" value="1"/>
</dbReference>
<comment type="similarity">
    <text evidence="2">Belongs to the SMIM8 family.</text>
</comment>
<dbReference type="HOGENOM" id="CLU_170028_0_0_1"/>
<name>T1JP98_STRMM</name>
<dbReference type="Proteomes" id="UP000014500">
    <property type="component" value="Unassembled WGS sequence"/>
</dbReference>
<dbReference type="Pfam" id="PF14937">
    <property type="entry name" value="DUF4500"/>
    <property type="match status" value="1"/>
</dbReference>
<protein>
    <recommendedName>
        <fullName evidence="3">Small integral membrane protein 8</fullName>
    </recommendedName>
</protein>
<evidence type="ECO:0000256" key="2">
    <source>
        <dbReference type="ARBA" id="ARBA00009328"/>
    </source>
</evidence>
<keyword evidence="5 7" id="KW-1133">Transmembrane helix</keyword>
<feature type="transmembrane region" description="Helical" evidence="7">
    <location>
        <begin position="35"/>
        <end position="55"/>
    </location>
</feature>
<keyword evidence="4 7" id="KW-0812">Transmembrane</keyword>
<accession>T1JP98</accession>
<dbReference type="EnsemblMetazoa" id="SMAR015674-RA">
    <property type="protein sequence ID" value="SMAR015674-PA"/>
    <property type="gene ID" value="SMAR015674"/>
</dbReference>
<dbReference type="PhylomeDB" id="T1JP98"/>
<evidence type="ECO:0000256" key="1">
    <source>
        <dbReference type="ARBA" id="ARBA00004167"/>
    </source>
</evidence>
<evidence type="ECO:0000256" key="4">
    <source>
        <dbReference type="ARBA" id="ARBA00022692"/>
    </source>
</evidence>
<reference evidence="9" key="1">
    <citation type="submission" date="2011-05" db="EMBL/GenBank/DDBJ databases">
        <authorList>
            <person name="Richards S.R."/>
            <person name="Qu J."/>
            <person name="Jiang H."/>
            <person name="Jhangiani S.N."/>
            <person name="Agravi P."/>
            <person name="Goodspeed R."/>
            <person name="Gross S."/>
            <person name="Mandapat C."/>
            <person name="Jackson L."/>
            <person name="Mathew T."/>
            <person name="Pu L."/>
            <person name="Thornton R."/>
            <person name="Saada N."/>
            <person name="Wilczek-Boney K.B."/>
            <person name="Lee S."/>
            <person name="Kovar C."/>
            <person name="Wu Y."/>
            <person name="Scherer S.E."/>
            <person name="Worley K.C."/>
            <person name="Muzny D.M."/>
            <person name="Gibbs R."/>
        </authorList>
    </citation>
    <scope>NUCLEOTIDE SEQUENCE</scope>
    <source>
        <strain evidence="9">Brora</strain>
    </source>
</reference>
<dbReference type="PANTHER" id="PTHR14274">
    <property type="entry name" value="SMALL INTEGRAL MEMBRANE PROTEIN 8"/>
    <property type="match status" value="1"/>
</dbReference>
<evidence type="ECO:0000256" key="6">
    <source>
        <dbReference type="ARBA" id="ARBA00023136"/>
    </source>
</evidence>
<comment type="subcellular location">
    <subcellularLocation>
        <location evidence="1">Membrane</location>
        <topology evidence="1">Single-pass membrane protein</topology>
    </subcellularLocation>
</comment>
<evidence type="ECO:0000256" key="7">
    <source>
        <dbReference type="SAM" id="Phobius"/>
    </source>
</evidence>
<dbReference type="OMA" id="YMHATRE"/>
<keyword evidence="9" id="KW-1185">Reference proteome</keyword>